<organism evidence="2 3">
    <name type="scientific">Colletotrichum sublineola</name>
    <name type="common">Sorghum anthracnose fungus</name>
    <dbReference type="NCBI Taxonomy" id="1173701"/>
    <lineage>
        <taxon>Eukaryota</taxon>
        <taxon>Fungi</taxon>
        <taxon>Dikarya</taxon>
        <taxon>Ascomycota</taxon>
        <taxon>Pezizomycotina</taxon>
        <taxon>Sordariomycetes</taxon>
        <taxon>Hypocreomycetidae</taxon>
        <taxon>Glomerellales</taxon>
        <taxon>Glomerellaceae</taxon>
        <taxon>Colletotrichum</taxon>
        <taxon>Colletotrichum graminicola species complex</taxon>
    </lineage>
</organism>
<accession>A0A066XHA4</accession>
<evidence type="ECO:0000313" key="2">
    <source>
        <dbReference type="EMBL" id="KDN68292.1"/>
    </source>
</evidence>
<reference evidence="3" key="1">
    <citation type="journal article" date="2014" name="Genome Announc.">
        <title>Draft genome sequence of Colletotrichum sublineola, a destructive pathogen of cultivated sorghum.</title>
        <authorList>
            <person name="Baroncelli R."/>
            <person name="Sanz-Martin J.M."/>
            <person name="Rech G.E."/>
            <person name="Sukno S.A."/>
            <person name="Thon M.R."/>
        </authorList>
    </citation>
    <scope>NUCLEOTIDE SEQUENCE [LARGE SCALE GENOMIC DNA]</scope>
    <source>
        <strain evidence="3">TX430BB</strain>
    </source>
</reference>
<keyword evidence="3" id="KW-1185">Reference proteome</keyword>
<feature type="region of interest" description="Disordered" evidence="1">
    <location>
        <begin position="297"/>
        <end position="413"/>
    </location>
</feature>
<dbReference type="HOGENOM" id="CLU_029860_0_0_1"/>
<dbReference type="Proteomes" id="UP000027238">
    <property type="component" value="Unassembled WGS sequence"/>
</dbReference>
<evidence type="ECO:0000313" key="3">
    <source>
        <dbReference type="Proteomes" id="UP000027238"/>
    </source>
</evidence>
<evidence type="ECO:0000256" key="1">
    <source>
        <dbReference type="SAM" id="MobiDB-lite"/>
    </source>
</evidence>
<proteinExistence type="predicted"/>
<feature type="compositionally biased region" description="Polar residues" evidence="1">
    <location>
        <begin position="378"/>
        <end position="393"/>
    </location>
</feature>
<dbReference type="OrthoDB" id="4849399at2759"/>
<dbReference type="STRING" id="1173701.A0A066XHA4"/>
<gene>
    <name evidence="2" type="ORF">CSUB01_11211</name>
</gene>
<feature type="compositionally biased region" description="Low complexity" evidence="1">
    <location>
        <begin position="506"/>
        <end position="542"/>
    </location>
</feature>
<feature type="compositionally biased region" description="Low complexity" evidence="1">
    <location>
        <begin position="310"/>
        <end position="334"/>
    </location>
</feature>
<name>A0A066XHA4_COLSU</name>
<feature type="region of interest" description="Disordered" evidence="1">
    <location>
        <begin position="483"/>
        <end position="588"/>
    </location>
</feature>
<dbReference type="eggNOG" id="ENOG502TGIA">
    <property type="taxonomic scope" value="Eukaryota"/>
</dbReference>
<comment type="caution">
    <text evidence="2">The sequence shown here is derived from an EMBL/GenBank/DDBJ whole genome shotgun (WGS) entry which is preliminary data.</text>
</comment>
<dbReference type="EMBL" id="JMSE01000685">
    <property type="protein sequence ID" value="KDN68292.1"/>
    <property type="molecule type" value="Genomic_DNA"/>
</dbReference>
<feature type="compositionally biased region" description="Low complexity" evidence="1">
    <location>
        <begin position="483"/>
        <end position="497"/>
    </location>
</feature>
<sequence length="626" mass="67496">MYGYRAPRHSILSPGIGIAAALDFWANGSRGKSHDHERSGFMRDSLVDRSGLGFMCLSMIPAWLRQWAEDLSSWGLMRQIPRVRDVRQPAISGEHVRERDFDWLPAWVDTPSIPQWFVRSFVQSVLAASFSTGCPIPLPTQTVNVLTNFRVWQTVCGVSIDYYRQAGPQSGVSWCVHVRAEILRAIVANHCLPPHVNHPNFQGRFMPSVRIACNMVHGDDFASVIGPQFDRLVKHYAKRWVVANGIVLEDKSVADGFRFNQELVARSFNDVASIERWLRDDMGKLDWWEKVARDPGLVPPPTPYPSTAVATPKRATSATPATPATSMTPTTPTRSWRRRGTATSTGKWRRPPLTPAHHKGGPDAADMDRLVSGLEALSSPSNPGVSQTPSTPTRCRAPGPPSSQLNEPASGSAGEIWDQMPAAVVSPVLVQDPTPVLGPDLWAAAPKVADLDLEPPQAIFPPTPALSFASAKASWTVPLSAEQSAFPSSPSSLSAPPGRRYSPAQSIVPSSSRAPSAVSAAPSTLVSWAPVPSSLPPSLTRRLPPPPPTTVLMEGATGPPSVVEGPAQDRTNDDASGGDTAGVEEGGEALEDRIRESLESTRLAWRYVVEVEAAAQAVLLGIDGTV</sequence>
<dbReference type="AlphaFoldDB" id="A0A066XHA4"/>
<protein>
    <submittedName>
        <fullName evidence="2">Uncharacterized protein</fullName>
    </submittedName>
</protein>